<organism evidence="2 3">
    <name type="scientific">Candidatus Defluviicoccus seviourii</name>
    <dbReference type="NCBI Taxonomy" id="2565273"/>
    <lineage>
        <taxon>Bacteria</taxon>
        <taxon>Pseudomonadati</taxon>
        <taxon>Pseudomonadota</taxon>
        <taxon>Alphaproteobacteria</taxon>
        <taxon>Rhodospirillales</taxon>
        <taxon>Rhodospirillaceae</taxon>
        <taxon>Defluviicoccus</taxon>
    </lineage>
</organism>
<accession>A0A564WIG3</accession>
<dbReference type="PANTHER" id="PTHR34203">
    <property type="entry name" value="METHYLTRANSFERASE, FKBM FAMILY PROTEIN"/>
    <property type="match status" value="1"/>
</dbReference>
<evidence type="ECO:0000313" key="3">
    <source>
        <dbReference type="Proteomes" id="UP000326641"/>
    </source>
</evidence>
<dbReference type="InterPro" id="IPR006342">
    <property type="entry name" value="FkbM_mtfrase"/>
</dbReference>
<protein>
    <recommendedName>
        <fullName evidence="1">Methyltransferase FkbM domain-containing protein</fullName>
    </recommendedName>
</protein>
<evidence type="ECO:0000259" key="1">
    <source>
        <dbReference type="Pfam" id="PF05050"/>
    </source>
</evidence>
<feature type="domain" description="Methyltransferase FkbM" evidence="1">
    <location>
        <begin position="49"/>
        <end position="202"/>
    </location>
</feature>
<keyword evidence="3" id="KW-1185">Reference proteome</keyword>
<dbReference type="Proteomes" id="UP000326641">
    <property type="component" value="Unassembled WGS sequence"/>
</dbReference>
<dbReference type="InterPro" id="IPR052514">
    <property type="entry name" value="SAM-dependent_MTase"/>
</dbReference>
<dbReference type="SUPFAM" id="SSF53335">
    <property type="entry name" value="S-adenosyl-L-methionine-dependent methyltransferases"/>
    <property type="match status" value="1"/>
</dbReference>
<dbReference type="InterPro" id="IPR029063">
    <property type="entry name" value="SAM-dependent_MTases_sf"/>
</dbReference>
<reference evidence="2" key="1">
    <citation type="submission" date="2018-11" db="EMBL/GenBank/DDBJ databases">
        <authorList>
            <person name="Onetto C."/>
        </authorList>
    </citation>
    <scope>NUCLEOTIDE SEQUENCE [LARGE SCALE GENOMIC DNA]</scope>
</reference>
<dbReference type="Pfam" id="PF05050">
    <property type="entry name" value="Methyltransf_21"/>
    <property type="match status" value="1"/>
</dbReference>
<sequence length="251" mass="28344">MNLKRRLVALFPRHLQLPARYAFLRLRGQLDDEIALLPTLIGKPGRAIDVGANVGFYTLALSKLCRPVEAFEPLPWHARLIEESKLAGVNVHNVALANAEGHHPLYIPQIRGQYLDGLASFSKPDGPCKVLDVPVKRLDDFQFGDVCFIKVDVEGLEMDVLRGASGTIARCRPVMLVEIEQRHLSGTDIGTVFKEIQDFGYEGQFLFEKNLRPLSEFSFEKYQQPFLEDDAKGIFAHKNRGKVNNFIFRPV</sequence>
<comment type="caution">
    <text evidence="2">The sequence shown here is derived from an EMBL/GenBank/DDBJ whole genome shotgun (WGS) entry which is preliminary data.</text>
</comment>
<dbReference type="AlphaFoldDB" id="A0A564WIG3"/>
<dbReference type="PANTHER" id="PTHR34203:SF15">
    <property type="entry name" value="SLL1173 PROTEIN"/>
    <property type="match status" value="1"/>
</dbReference>
<dbReference type="Gene3D" id="3.40.50.150">
    <property type="entry name" value="Vaccinia Virus protein VP39"/>
    <property type="match status" value="1"/>
</dbReference>
<evidence type="ECO:0000313" key="2">
    <source>
        <dbReference type="EMBL" id="VUX47738.1"/>
    </source>
</evidence>
<dbReference type="EMBL" id="UXAT02000052">
    <property type="protein sequence ID" value="VUX47738.1"/>
    <property type="molecule type" value="Genomic_DNA"/>
</dbReference>
<proteinExistence type="predicted"/>
<name>A0A564WIG3_9PROT</name>
<gene>
    <name evidence="2" type="ORF">DF3PA_70059</name>
</gene>
<dbReference type="NCBIfam" id="TIGR01444">
    <property type="entry name" value="fkbM_fam"/>
    <property type="match status" value="1"/>
</dbReference>